<dbReference type="AlphaFoldDB" id="A0A101HFI4"/>
<feature type="transmembrane region" description="Helical" evidence="5">
    <location>
        <begin position="103"/>
        <end position="125"/>
    </location>
</feature>
<dbReference type="InterPro" id="IPR011701">
    <property type="entry name" value="MFS"/>
</dbReference>
<dbReference type="Gene3D" id="1.20.1250.20">
    <property type="entry name" value="MFS general substrate transporter like domains"/>
    <property type="match status" value="2"/>
</dbReference>
<dbReference type="SUPFAM" id="SSF103473">
    <property type="entry name" value="MFS general substrate transporter"/>
    <property type="match status" value="1"/>
</dbReference>
<feature type="domain" description="Major facilitator superfamily (MFS) profile" evidence="6">
    <location>
        <begin position="14"/>
        <end position="390"/>
    </location>
</feature>
<feature type="transmembrane region" description="Helical" evidence="5">
    <location>
        <begin position="211"/>
        <end position="228"/>
    </location>
</feature>
<evidence type="ECO:0000256" key="5">
    <source>
        <dbReference type="SAM" id="Phobius"/>
    </source>
</evidence>
<feature type="transmembrane region" description="Helical" evidence="5">
    <location>
        <begin position="76"/>
        <end position="97"/>
    </location>
</feature>
<sequence>MIQKAKQDGFQGLRVMVLSLSHMLHDTYSSFLAPVLPLIIENLGISYALAGLLSVIQRIPSLLNPFVGLAIDRLPVKYFIIFAPLVTAISMSLIGLAPSYGVLAILLFVSGVSSTVFHVPAPVMIRRLAGKRNGMGMSFYMFGGELARTLGPLTILGAISLWGFAGSWRLIGFALVVTVLLWYELHSVDLHARNETQSDSMPHIREDVKQIIPFLAMMGAMFFFRSSMKSALTIFLPTFLKTRGASLFFAGAGLSVLQFAGAAGTFIAGTFSDYFGRRKTLILITSVNPILMALFILAKGIWVLPVLLLTGFFLFAFGPVTLAMVHDIPHNRPAFINGLYMTMNFVLSALATFLIGWLADLWGLESAYIIANIMALAAIPFAAKIPLKTSPPNTPNS</sequence>
<comment type="subcellular location">
    <subcellularLocation>
        <location evidence="1">Membrane</location>
        <topology evidence="1">Multi-pass membrane protein</topology>
    </subcellularLocation>
</comment>
<dbReference type="GO" id="GO:0022857">
    <property type="term" value="F:transmembrane transporter activity"/>
    <property type="evidence" value="ECO:0007669"/>
    <property type="project" value="InterPro"/>
</dbReference>
<feature type="transmembrane region" description="Helical" evidence="5">
    <location>
        <begin position="337"/>
        <end position="359"/>
    </location>
</feature>
<feature type="transmembrane region" description="Helical" evidence="5">
    <location>
        <begin position="365"/>
        <end position="383"/>
    </location>
</feature>
<proteinExistence type="predicted"/>
<organism evidence="7 8">
    <name type="scientific">Proteiniphilum acetatigenes</name>
    <dbReference type="NCBI Taxonomy" id="294710"/>
    <lineage>
        <taxon>Bacteria</taxon>
        <taxon>Pseudomonadati</taxon>
        <taxon>Bacteroidota</taxon>
        <taxon>Bacteroidia</taxon>
        <taxon>Bacteroidales</taxon>
        <taxon>Dysgonomonadaceae</taxon>
        <taxon>Proteiniphilum</taxon>
    </lineage>
</organism>
<gene>
    <name evidence="7" type="ORF">XD92_1447</name>
</gene>
<dbReference type="InterPro" id="IPR020846">
    <property type="entry name" value="MFS_dom"/>
</dbReference>
<dbReference type="PROSITE" id="PS00216">
    <property type="entry name" value="SUGAR_TRANSPORT_1"/>
    <property type="match status" value="1"/>
</dbReference>
<feature type="transmembrane region" description="Helical" evidence="5">
    <location>
        <begin position="170"/>
        <end position="190"/>
    </location>
</feature>
<evidence type="ECO:0000256" key="2">
    <source>
        <dbReference type="ARBA" id="ARBA00022692"/>
    </source>
</evidence>
<feature type="transmembrane region" description="Helical" evidence="5">
    <location>
        <begin position="280"/>
        <end position="298"/>
    </location>
</feature>
<dbReference type="EMBL" id="LGGN01000339">
    <property type="protein sequence ID" value="KUK75918.1"/>
    <property type="molecule type" value="Genomic_DNA"/>
</dbReference>
<evidence type="ECO:0000256" key="3">
    <source>
        <dbReference type="ARBA" id="ARBA00022989"/>
    </source>
</evidence>
<keyword evidence="4 5" id="KW-0472">Membrane</keyword>
<dbReference type="PANTHER" id="PTHR43129">
    <property type="entry name" value="FOSMIDOMYCIN RESISTANCE PROTEIN"/>
    <property type="match status" value="1"/>
</dbReference>
<dbReference type="InterPro" id="IPR005829">
    <property type="entry name" value="Sugar_transporter_CS"/>
</dbReference>
<dbReference type="PANTHER" id="PTHR43129:SF1">
    <property type="entry name" value="FOSMIDOMYCIN RESISTANCE PROTEIN"/>
    <property type="match status" value="1"/>
</dbReference>
<accession>A0A101HFI4</accession>
<dbReference type="InterPro" id="IPR036259">
    <property type="entry name" value="MFS_trans_sf"/>
</dbReference>
<protein>
    <submittedName>
        <fullName evidence="7">Fosmidomycin resistance protein</fullName>
    </submittedName>
</protein>
<evidence type="ECO:0000256" key="4">
    <source>
        <dbReference type="ARBA" id="ARBA00023136"/>
    </source>
</evidence>
<feature type="transmembrane region" description="Helical" evidence="5">
    <location>
        <begin position="146"/>
        <end position="164"/>
    </location>
</feature>
<keyword evidence="3 5" id="KW-1133">Transmembrane helix</keyword>
<comment type="caution">
    <text evidence="7">The sequence shown here is derived from an EMBL/GenBank/DDBJ whole genome shotgun (WGS) entry which is preliminary data.</text>
</comment>
<keyword evidence="2 5" id="KW-0812">Transmembrane</keyword>
<name>A0A101HFI4_9BACT</name>
<feature type="transmembrane region" description="Helical" evidence="5">
    <location>
        <begin position="31"/>
        <end position="56"/>
    </location>
</feature>
<dbReference type="Pfam" id="PF07690">
    <property type="entry name" value="MFS_1"/>
    <property type="match status" value="1"/>
</dbReference>
<evidence type="ECO:0000256" key="1">
    <source>
        <dbReference type="ARBA" id="ARBA00004141"/>
    </source>
</evidence>
<reference evidence="8" key="1">
    <citation type="journal article" date="2015" name="MBio">
        <title>Genome-Resolved Metagenomic Analysis Reveals Roles for Candidate Phyla and Other Microbial Community Members in Biogeochemical Transformations in Oil Reservoirs.</title>
        <authorList>
            <person name="Hu P."/>
            <person name="Tom L."/>
            <person name="Singh A."/>
            <person name="Thomas B.C."/>
            <person name="Baker B.J."/>
            <person name="Piceno Y.M."/>
            <person name="Andersen G.L."/>
            <person name="Banfield J.F."/>
        </authorList>
    </citation>
    <scope>NUCLEOTIDE SEQUENCE [LARGE SCALE GENOMIC DNA]</scope>
</reference>
<feature type="transmembrane region" description="Helical" evidence="5">
    <location>
        <begin position="304"/>
        <end position="325"/>
    </location>
</feature>
<dbReference type="CDD" id="cd17478">
    <property type="entry name" value="MFS_FsR"/>
    <property type="match status" value="1"/>
</dbReference>
<evidence type="ECO:0000313" key="8">
    <source>
        <dbReference type="Proteomes" id="UP000053860"/>
    </source>
</evidence>
<evidence type="ECO:0000313" key="7">
    <source>
        <dbReference type="EMBL" id="KUK75918.1"/>
    </source>
</evidence>
<dbReference type="Proteomes" id="UP000053860">
    <property type="component" value="Unassembled WGS sequence"/>
</dbReference>
<feature type="transmembrane region" description="Helical" evidence="5">
    <location>
        <begin position="248"/>
        <end position="268"/>
    </location>
</feature>
<dbReference type="PROSITE" id="PS50850">
    <property type="entry name" value="MFS"/>
    <property type="match status" value="1"/>
</dbReference>
<evidence type="ECO:0000259" key="6">
    <source>
        <dbReference type="PROSITE" id="PS50850"/>
    </source>
</evidence>
<dbReference type="GO" id="GO:0005886">
    <property type="term" value="C:plasma membrane"/>
    <property type="evidence" value="ECO:0007669"/>
    <property type="project" value="TreeGrafter"/>
</dbReference>